<dbReference type="InterPro" id="IPR025202">
    <property type="entry name" value="PLD-like_dom"/>
</dbReference>
<keyword evidence="5" id="KW-0444">Lipid biosynthesis</keyword>
<dbReference type="GO" id="GO:0032049">
    <property type="term" value="P:cardiolipin biosynthetic process"/>
    <property type="evidence" value="ECO:0007669"/>
    <property type="project" value="UniProtKB-UniRule"/>
</dbReference>
<evidence type="ECO:0000256" key="11">
    <source>
        <dbReference type="ARBA" id="ARBA00023098"/>
    </source>
</evidence>
<evidence type="ECO:0000256" key="2">
    <source>
        <dbReference type="ARBA" id="ARBA00004613"/>
    </source>
</evidence>
<evidence type="ECO:0000313" key="19">
    <source>
        <dbReference type="Proteomes" id="UP000295701"/>
    </source>
</evidence>
<evidence type="ECO:0000256" key="13">
    <source>
        <dbReference type="ARBA" id="ARBA00023209"/>
    </source>
</evidence>
<gene>
    <name evidence="18" type="primary">cls</name>
    <name evidence="18" type="ORF">E2L08_15170</name>
</gene>
<keyword evidence="4" id="KW-1003">Cell membrane</keyword>
<dbReference type="GO" id="GO:0005886">
    <property type="term" value="C:plasma membrane"/>
    <property type="evidence" value="ECO:0007669"/>
    <property type="project" value="UniProtKB-SubCell"/>
</dbReference>
<evidence type="ECO:0000256" key="9">
    <source>
        <dbReference type="ARBA" id="ARBA00022737"/>
    </source>
</evidence>
<dbReference type="SUPFAM" id="SSF56024">
    <property type="entry name" value="Phospholipase D/nuclease"/>
    <property type="match status" value="2"/>
</dbReference>
<keyword evidence="6" id="KW-0964">Secreted</keyword>
<keyword evidence="10 16" id="KW-1133">Transmembrane helix</keyword>
<evidence type="ECO:0000256" key="10">
    <source>
        <dbReference type="ARBA" id="ARBA00022989"/>
    </source>
</evidence>
<dbReference type="RefSeq" id="WP_133397947.1">
    <property type="nucleotide sequence ID" value="NZ_SNAA01000021.1"/>
</dbReference>
<keyword evidence="13" id="KW-0594">Phospholipid biosynthesis</keyword>
<dbReference type="OrthoDB" id="9762009at2"/>
<proteinExistence type="predicted"/>
<keyword evidence="11" id="KW-0443">Lipid metabolism</keyword>
<dbReference type="GO" id="GO:0008808">
    <property type="term" value="F:cardiolipin synthase activity"/>
    <property type="evidence" value="ECO:0007669"/>
    <property type="project" value="UniProtKB-UniRule"/>
</dbReference>
<dbReference type="CDD" id="cd09112">
    <property type="entry name" value="PLDc_CLS_2"/>
    <property type="match status" value="1"/>
</dbReference>
<evidence type="ECO:0000256" key="8">
    <source>
        <dbReference type="ARBA" id="ARBA00022692"/>
    </source>
</evidence>
<keyword evidence="8 16" id="KW-0812">Transmembrane</keyword>
<dbReference type="CDD" id="cd09110">
    <property type="entry name" value="PLDc_CLS_1"/>
    <property type="match status" value="1"/>
</dbReference>
<dbReference type="EMBL" id="SNAA01000021">
    <property type="protein sequence ID" value="TDL75252.1"/>
    <property type="molecule type" value="Genomic_DNA"/>
</dbReference>
<organism evidence="18 19">
    <name type="scientific">Palleronia sediminis</name>
    <dbReference type="NCBI Taxonomy" id="2547833"/>
    <lineage>
        <taxon>Bacteria</taxon>
        <taxon>Pseudomonadati</taxon>
        <taxon>Pseudomonadota</taxon>
        <taxon>Alphaproteobacteria</taxon>
        <taxon>Rhodobacterales</taxon>
        <taxon>Roseobacteraceae</taxon>
        <taxon>Palleronia</taxon>
    </lineage>
</organism>
<dbReference type="InterPro" id="IPR027379">
    <property type="entry name" value="CLS_N"/>
</dbReference>
<comment type="function">
    <text evidence="1">Could be a virulence factor.</text>
</comment>
<dbReference type="Pfam" id="PF13091">
    <property type="entry name" value="PLDc_2"/>
    <property type="match status" value="2"/>
</dbReference>
<keyword evidence="19" id="KW-1185">Reference proteome</keyword>
<evidence type="ECO:0000256" key="7">
    <source>
        <dbReference type="ARBA" id="ARBA00022679"/>
    </source>
</evidence>
<feature type="transmembrane region" description="Helical" evidence="16">
    <location>
        <begin position="34"/>
        <end position="54"/>
    </location>
</feature>
<dbReference type="PANTHER" id="PTHR21248">
    <property type="entry name" value="CARDIOLIPIN SYNTHASE"/>
    <property type="match status" value="1"/>
</dbReference>
<reference evidence="18 19" key="1">
    <citation type="submission" date="2019-03" db="EMBL/GenBank/DDBJ databases">
        <title>Primorskyibacter sp. SS33 isolated from sediments.</title>
        <authorList>
            <person name="Xunke S."/>
        </authorList>
    </citation>
    <scope>NUCLEOTIDE SEQUENCE [LARGE SCALE GENOMIC DNA]</scope>
    <source>
        <strain evidence="18 19">SS33</strain>
    </source>
</reference>
<comment type="caution">
    <text evidence="18">The sequence shown here is derived from an EMBL/GenBank/DDBJ whole genome shotgun (WGS) entry which is preliminary data.</text>
</comment>
<feature type="domain" description="PLD phosphodiesterase" evidence="17">
    <location>
        <begin position="395"/>
        <end position="422"/>
    </location>
</feature>
<dbReference type="SMART" id="SM00155">
    <property type="entry name" value="PLDc"/>
    <property type="match status" value="2"/>
</dbReference>
<comment type="subcellular location">
    <subcellularLocation>
        <location evidence="3">Cell membrane</location>
        <topology evidence="3">Multi-pass membrane protein</topology>
    </subcellularLocation>
    <subcellularLocation>
        <location evidence="2">Secreted</location>
    </subcellularLocation>
</comment>
<dbReference type="InterPro" id="IPR022924">
    <property type="entry name" value="Cardiolipin_synthase"/>
</dbReference>
<dbReference type="Proteomes" id="UP000295701">
    <property type="component" value="Unassembled WGS sequence"/>
</dbReference>
<evidence type="ECO:0000256" key="1">
    <source>
        <dbReference type="ARBA" id="ARBA00003145"/>
    </source>
</evidence>
<keyword evidence="14" id="KW-1208">Phospholipid metabolism</keyword>
<keyword evidence="7" id="KW-0808">Transferase</keyword>
<name>A0A4R5ZYF0_9RHOB</name>
<evidence type="ECO:0000256" key="3">
    <source>
        <dbReference type="ARBA" id="ARBA00004651"/>
    </source>
</evidence>
<evidence type="ECO:0000256" key="16">
    <source>
        <dbReference type="SAM" id="Phobius"/>
    </source>
</evidence>
<feature type="domain" description="PLD phosphodiesterase" evidence="17">
    <location>
        <begin position="216"/>
        <end position="243"/>
    </location>
</feature>
<keyword evidence="12 16" id="KW-0472">Membrane</keyword>
<dbReference type="PROSITE" id="PS50035">
    <property type="entry name" value="PLD"/>
    <property type="match status" value="2"/>
</dbReference>
<evidence type="ECO:0000256" key="6">
    <source>
        <dbReference type="ARBA" id="ARBA00022525"/>
    </source>
</evidence>
<accession>A0A4R5ZYF0</accession>
<dbReference type="EC" id="2.7.8.-" evidence="15"/>
<evidence type="ECO:0000256" key="15">
    <source>
        <dbReference type="NCBIfam" id="TIGR04265"/>
    </source>
</evidence>
<evidence type="ECO:0000256" key="5">
    <source>
        <dbReference type="ARBA" id="ARBA00022516"/>
    </source>
</evidence>
<evidence type="ECO:0000256" key="12">
    <source>
        <dbReference type="ARBA" id="ARBA00023136"/>
    </source>
</evidence>
<dbReference type="Pfam" id="PF13396">
    <property type="entry name" value="PLDc_N"/>
    <property type="match status" value="1"/>
</dbReference>
<evidence type="ECO:0000313" key="18">
    <source>
        <dbReference type="EMBL" id="TDL75252.1"/>
    </source>
</evidence>
<protein>
    <recommendedName>
        <fullName evidence="15">Cardiolipin synthase</fullName>
        <ecNumber evidence="15">2.7.8.-</ecNumber>
    </recommendedName>
</protein>
<dbReference type="Gene3D" id="3.30.870.10">
    <property type="entry name" value="Endonuclease Chain A"/>
    <property type="match status" value="2"/>
</dbReference>
<dbReference type="AlphaFoldDB" id="A0A4R5ZYF0"/>
<evidence type="ECO:0000259" key="17">
    <source>
        <dbReference type="PROSITE" id="PS50035"/>
    </source>
</evidence>
<dbReference type="NCBIfam" id="TIGR04265">
    <property type="entry name" value="bac_cardiolipin"/>
    <property type="match status" value="1"/>
</dbReference>
<evidence type="ECO:0000256" key="4">
    <source>
        <dbReference type="ARBA" id="ARBA00022475"/>
    </source>
</evidence>
<keyword evidence="9" id="KW-0677">Repeat</keyword>
<dbReference type="InterPro" id="IPR001736">
    <property type="entry name" value="PLipase_D/transphosphatidylase"/>
</dbReference>
<evidence type="ECO:0000256" key="14">
    <source>
        <dbReference type="ARBA" id="ARBA00023264"/>
    </source>
</evidence>
<dbReference type="GO" id="GO:0005576">
    <property type="term" value="C:extracellular region"/>
    <property type="evidence" value="ECO:0007669"/>
    <property type="project" value="UniProtKB-SubCell"/>
</dbReference>
<sequence>MPDLASLLSIAATVYVAAATVFIVSENRRPQSSFAWLFLFITLPVLAPVLYILFGRMRGGVGRTRTLTRHDLPGHLAQSLDRVEAEHERALEDLATRPFPRVRLARLVYSSAQVYVSLSNRVEILQNASGKYPRLMDDLRAARSSIHLQYYIWENDGVSAEFEAILAERAAAGVEVRLLYDPVGSIGRFGPFRRRALRDKGIDARPYSPLWRVHTISYRNHRKIAVIDGRVGYTGGLNIGDQHFDPGPRFDHWRDTHLRLEGAAVLALQGVFAIDWSNATREQILGPDYFPALADGPQDGLPVQLCLSGPDSQWRAVRQQYFAMIVGARRRVRVQTPFFILDETVMEALKAAALAGIDVSVMISAEGPGQYLPYWAANTFKAEAAEAGVEVLLYQGGYLHAKTVTVDGEIASVGSGNWDIRSFSINYELNALIYDAGVAAELEAAFDADRNLCLAFDAAAYRASPPLRRLRDSAARLISPLM</sequence>
<dbReference type="PANTHER" id="PTHR21248:SF22">
    <property type="entry name" value="PHOSPHOLIPASE D"/>
    <property type="match status" value="1"/>
</dbReference>